<sequence length="100" mass="11043">MQDVYVETVAAINFNNGIVRMLLVDQDPAVLMTKGAKPEDMEARLKQQVLMPLPGFLYMLSVIKGLMDDPKMQEVINKYTELGLLPSQQQGASEEDSAAA</sequence>
<dbReference type="EMBL" id="FRBW01000005">
    <property type="protein sequence ID" value="SHN04357.1"/>
    <property type="molecule type" value="Genomic_DNA"/>
</dbReference>
<gene>
    <name evidence="1" type="ORF">SAMN05444272_3817</name>
</gene>
<reference evidence="1 2" key="1">
    <citation type="submission" date="2016-11" db="EMBL/GenBank/DDBJ databases">
        <authorList>
            <person name="Jaros S."/>
            <person name="Januszkiewicz K."/>
            <person name="Wedrychowicz H."/>
        </authorList>
    </citation>
    <scope>NUCLEOTIDE SEQUENCE [LARGE SCALE GENOMIC DNA]</scope>
    <source>
        <strain evidence="1 2">DSM 22153</strain>
    </source>
</reference>
<name>A0A1M7NKK4_9HYPH</name>
<accession>A0A1M7NKK4</accession>
<dbReference type="Proteomes" id="UP000186002">
    <property type="component" value="Unassembled WGS sequence"/>
</dbReference>
<evidence type="ECO:0000313" key="1">
    <source>
        <dbReference type="EMBL" id="SHN04357.1"/>
    </source>
</evidence>
<organism evidence="1 2">
    <name type="scientific">Roseibium suaedae</name>
    <dbReference type="NCBI Taxonomy" id="735517"/>
    <lineage>
        <taxon>Bacteria</taxon>
        <taxon>Pseudomonadati</taxon>
        <taxon>Pseudomonadota</taxon>
        <taxon>Alphaproteobacteria</taxon>
        <taxon>Hyphomicrobiales</taxon>
        <taxon>Stappiaceae</taxon>
        <taxon>Roseibium</taxon>
    </lineage>
</organism>
<evidence type="ECO:0000313" key="2">
    <source>
        <dbReference type="Proteomes" id="UP000186002"/>
    </source>
</evidence>
<dbReference type="AlphaFoldDB" id="A0A1M7NKK4"/>
<proteinExistence type="predicted"/>
<protein>
    <submittedName>
        <fullName evidence="1">Uncharacterized protein</fullName>
    </submittedName>
</protein>
<dbReference type="STRING" id="735517.SAMN05444272_3817"/>
<keyword evidence="2" id="KW-1185">Reference proteome</keyword>